<comment type="subcellular location">
    <subcellularLocation>
        <location evidence="1">Cytoplasm</location>
    </subcellularLocation>
</comment>
<dbReference type="PANTHER" id="PTHR33602">
    <property type="entry name" value="REGULATORY PROTEIN RECX FAMILY PROTEIN"/>
    <property type="match status" value="1"/>
</dbReference>
<dbReference type="Gene3D" id="1.10.10.10">
    <property type="entry name" value="Winged helix-like DNA-binding domain superfamily/Winged helix DNA-binding domain"/>
    <property type="match status" value="3"/>
</dbReference>
<dbReference type="AlphaFoldDB" id="A0AAQ3MGA5"/>
<proteinExistence type="inferred from homology"/>
<sequence length="375" mass="42338">MNMAGFAGNMVFKVSCQLPSRFFSISLSIWKSPIACLKCRDFSSSLSVRYIASTFHRMKLSENALPVKSRGYCSFPDVNVLKINGGKDVHATIVHCEISQDANEICSDFFDDSEQGSFDQIEEVAELTIHQGGDSGDQDLIQIDKIISAVEESAVKLLAARALTALELRKKLLGKRFSPNSVDAVINKFQRRGLINDRLYAESFSQSRWSSSSWGPRRIKHEAPDQWLLKGSSLVGQGKAKAHKPFTTQTYNTDLPYTCSAIIIRGKYFCVCDGLLLLWQALFKKGVSQADAEKAVEVVFKDNDCAEDHRSVIGLSKHSLDHLYTQVSKQWFRGPNVPKETRKSRIVRWLQYRGFDWNVINLMLKKLDRQDQNSP</sequence>
<evidence type="ECO:0000313" key="9">
    <source>
        <dbReference type="Proteomes" id="UP001374535"/>
    </source>
</evidence>
<feature type="domain" description="RecX second three-helical" evidence="5">
    <location>
        <begin position="196"/>
        <end position="222"/>
    </location>
</feature>
<comment type="similarity">
    <text evidence="2">Belongs to the RecX family.</text>
</comment>
<evidence type="ECO:0000256" key="4">
    <source>
        <dbReference type="ARBA" id="ARBA00022490"/>
    </source>
</evidence>
<dbReference type="InterPro" id="IPR053925">
    <property type="entry name" value="RecX_HTH_3rd"/>
</dbReference>
<gene>
    <name evidence="8" type="ORF">V8G54_036190</name>
</gene>
<evidence type="ECO:0000313" key="8">
    <source>
        <dbReference type="EMBL" id="WVY90676.1"/>
    </source>
</evidence>
<organism evidence="8 9">
    <name type="scientific">Vigna mungo</name>
    <name type="common">Black gram</name>
    <name type="synonym">Phaseolus mungo</name>
    <dbReference type="NCBI Taxonomy" id="3915"/>
    <lineage>
        <taxon>Eukaryota</taxon>
        <taxon>Viridiplantae</taxon>
        <taxon>Streptophyta</taxon>
        <taxon>Embryophyta</taxon>
        <taxon>Tracheophyta</taxon>
        <taxon>Spermatophyta</taxon>
        <taxon>Magnoliopsida</taxon>
        <taxon>eudicotyledons</taxon>
        <taxon>Gunneridae</taxon>
        <taxon>Pentapetalae</taxon>
        <taxon>rosids</taxon>
        <taxon>fabids</taxon>
        <taxon>Fabales</taxon>
        <taxon>Fabaceae</taxon>
        <taxon>Papilionoideae</taxon>
        <taxon>50 kb inversion clade</taxon>
        <taxon>NPAAA clade</taxon>
        <taxon>indigoferoid/millettioid clade</taxon>
        <taxon>Phaseoleae</taxon>
        <taxon>Vigna</taxon>
    </lineage>
</organism>
<dbReference type="EMBL" id="CP144690">
    <property type="protein sequence ID" value="WVY90676.1"/>
    <property type="molecule type" value="Genomic_DNA"/>
</dbReference>
<keyword evidence="9" id="KW-1185">Reference proteome</keyword>
<dbReference type="Pfam" id="PF02631">
    <property type="entry name" value="RecX_HTH2"/>
    <property type="match status" value="1"/>
</dbReference>
<evidence type="ECO:0000256" key="1">
    <source>
        <dbReference type="ARBA" id="ARBA00004496"/>
    </source>
</evidence>
<dbReference type="InterPro" id="IPR053926">
    <property type="entry name" value="RecX_HTH_1st"/>
</dbReference>
<evidence type="ECO:0000256" key="2">
    <source>
        <dbReference type="ARBA" id="ARBA00009695"/>
    </source>
</evidence>
<dbReference type="InterPro" id="IPR003783">
    <property type="entry name" value="Regulatory_RecX"/>
</dbReference>
<keyword evidence="4" id="KW-0963">Cytoplasm</keyword>
<dbReference type="GO" id="GO:0006282">
    <property type="term" value="P:regulation of DNA repair"/>
    <property type="evidence" value="ECO:0007669"/>
    <property type="project" value="InterPro"/>
</dbReference>
<feature type="domain" description="RecX first three-helical" evidence="7">
    <location>
        <begin position="152"/>
        <end position="188"/>
    </location>
</feature>
<dbReference type="PANTHER" id="PTHR33602:SF1">
    <property type="entry name" value="REGULATORY PROTEIN RECX FAMILY PROTEIN"/>
    <property type="match status" value="1"/>
</dbReference>
<dbReference type="GO" id="GO:0005737">
    <property type="term" value="C:cytoplasm"/>
    <property type="evidence" value="ECO:0007669"/>
    <property type="project" value="UniProtKB-SubCell"/>
</dbReference>
<feature type="domain" description="RecX third three-helical" evidence="6">
    <location>
        <begin position="320"/>
        <end position="361"/>
    </location>
</feature>
<protein>
    <recommendedName>
        <fullName evidence="3">Regulatory protein RecX</fullName>
    </recommendedName>
</protein>
<name>A0AAQ3MGA5_VIGMU</name>
<dbReference type="Pfam" id="PF21981">
    <property type="entry name" value="RecX_HTH3"/>
    <property type="match status" value="1"/>
</dbReference>
<accession>A0AAQ3MGA5</accession>
<evidence type="ECO:0000259" key="6">
    <source>
        <dbReference type="Pfam" id="PF21981"/>
    </source>
</evidence>
<reference evidence="8 9" key="1">
    <citation type="journal article" date="2023" name="Life. Sci Alliance">
        <title>Evolutionary insights into 3D genome organization and epigenetic landscape of Vigna mungo.</title>
        <authorList>
            <person name="Junaid A."/>
            <person name="Singh B."/>
            <person name="Bhatia S."/>
        </authorList>
    </citation>
    <scope>NUCLEOTIDE SEQUENCE [LARGE SCALE GENOMIC DNA]</scope>
    <source>
        <strain evidence="8">Urdbean</strain>
    </source>
</reference>
<dbReference type="InterPro" id="IPR053924">
    <property type="entry name" value="RecX_HTH_2nd"/>
</dbReference>
<dbReference type="Pfam" id="PF21982">
    <property type="entry name" value="RecX_HTH1"/>
    <property type="match status" value="1"/>
</dbReference>
<evidence type="ECO:0000259" key="5">
    <source>
        <dbReference type="Pfam" id="PF02631"/>
    </source>
</evidence>
<dbReference type="InterPro" id="IPR036388">
    <property type="entry name" value="WH-like_DNA-bd_sf"/>
</dbReference>
<dbReference type="Proteomes" id="UP001374535">
    <property type="component" value="Chromosome 11"/>
</dbReference>
<evidence type="ECO:0000259" key="7">
    <source>
        <dbReference type="Pfam" id="PF21982"/>
    </source>
</evidence>
<evidence type="ECO:0000256" key="3">
    <source>
        <dbReference type="ARBA" id="ARBA00018111"/>
    </source>
</evidence>